<evidence type="ECO:0000256" key="4">
    <source>
        <dbReference type="ARBA" id="ARBA00022847"/>
    </source>
</evidence>
<feature type="domain" description="Major facilitator superfamily (MFS) profile" evidence="8">
    <location>
        <begin position="1"/>
        <end position="439"/>
    </location>
</feature>
<dbReference type="OrthoDB" id="6730379at2759"/>
<sequence>MAIAIIYMAKEFNWNHSIQGYVSSSFYFGYISTQIIGGVLTDKFGCRRVLGTAAAIWTLFTLLTPISARIDIYCLILCRICLGIGEGLLYPAIYSLISKWFPPEEQSRAASITCVSSYVGMVITMPVSNLLGSSQFGWESIFWVFAIVGSIWSVCWHFYGKSDPRDYPGISKEELELILKNQSTVCSEDNFGNYQSGSSEYITIIDDDHRIPKSENDMLLPKNQISSRPHYVHKIPWKLIFSRREVWAILLCQFFGALSFYVLINWLPIFYYEYFHVDIHLIGFYSALPYLSYAAMGSIAGYICDYAIYQLKINVLIVRKSFSVIGTLGLLIPLLLTTYLAKTSFEGLLMITIGFTLFSFQIPSYFVSQFDIAPKYAGVICGLGNTFGVFPALFCVALTGWILDVTSNSWSTIWCICSLFKIIGTAFYVSWAGGEVVIE</sequence>
<dbReference type="Gene3D" id="1.20.1250.20">
    <property type="entry name" value="MFS general substrate transporter like domains"/>
    <property type="match status" value="2"/>
</dbReference>
<evidence type="ECO:0000256" key="5">
    <source>
        <dbReference type="ARBA" id="ARBA00022989"/>
    </source>
</evidence>
<protein>
    <submittedName>
        <fullName evidence="9">Major facilitator superfamily domain-containing protein</fullName>
    </submittedName>
</protein>
<dbReference type="GO" id="GO:0016020">
    <property type="term" value="C:membrane"/>
    <property type="evidence" value="ECO:0007669"/>
    <property type="project" value="UniProtKB-SubCell"/>
</dbReference>
<dbReference type="PROSITE" id="PS50850">
    <property type="entry name" value="MFS"/>
    <property type="match status" value="1"/>
</dbReference>
<evidence type="ECO:0000256" key="2">
    <source>
        <dbReference type="ARBA" id="ARBA00022448"/>
    </source>
</evidence>
<comment type="subcellular location">
    <subcellularLocation>
        <location evidence="1">Membrane</location>
        <topology evidence="1">Multi-pass membrane protein</topology>
    </subcellularLocation>
</comment>
<feature type="transmembrane region" description="Helical" evidence="7">
    <location>
        <begin position="379"/>
        <end position="403"/>
    </location>
</feature>
<feature type="transmembrane region" description="Helical" evidence="7">
    <location>
        <begin position="140"/>
        <end position="159"/>
    </location>
</feature>
<dbReference type="EMBL" id="QKWP01000075">
    <property type="protein sequence ID" value="RIB28149.1"/>
    <property type="molecule type" value="Genomic_DNA"/>
</dbReference>
<dbReference type="PANTHER" id="PTHR11662">
    <property type="entry name" value="SOLUTE CARRIER FAMILY 17"/>
    <property type="match status" value="1"/>
</dbReference>
<name>A0A397W479_9GLOM</name>
<keyword evidence="10" id="KW-1185">Reference proteome</keyword>
<keyword evidence="5 7" id="KW-1133">Transmembrane helix</keyword>
<gene>
    <name evidence="9" type="ORF">C2G38_2239682</name>
</gene>
<comment type="caution">
    <text evidence="9">The sequence shown here is derived from an EMBL/GenBank/DDBJ whole genome shotgun (WGS) entry which is preliminary data.</text>
</comment>
<feature type="transmembrane region" description="Helical" evidence="7">
    <location>
        <begin position="18"/>
        <end position="37"/>
    </location>
</feature>
<feature type="transmembrane region" description="Helical" evidence="7">
    <location>
        <begin position="72"/>
        <end position="97"/>
    </location>
</feature>
<feature type="transmembrane region" description="Helical" evidence="7">
    <location>
        <begin position="290"/>
        <end position="309"/>
    </location>
</feature>
<feature type="transmembrane region" description="Helical" evidence="7">
    <location>
        <begin position="321"/>
        <end position="341"/>
    </location>
</feature>
<evidence type="ECO:0000259" key="8">
    <source>
        <dbReference type="PROSITE" id="PS50850"/>
    </source>
</evidence>
<evidence type="ECO:0000313" key="10">
    <source>
        <dbReference type="Proteomes" id="UP000266673"/>
    </source>
</evidence>
<evidence type="ECO:0000313" key="9">
    <source>
        <dbReference type="EMBL" id="RIB28149.1"/>
    </source>
</evidence>
<dbReference type="InterPro" id="IPR011701">
    <property type="entry name" value="MFS"/>
</dbReference>
<dbReference type="Pfam" id="PF07690">
    <property type="entry name" value="MFS_1"/>
    <property type="match status" value="1"/>
</dbReference>
<dbReference type="FunFam" id="1.20.1250.20:FF:000003">
    <property type="entry name" value="Solute carrier family 17 member 3"/>
    <property type="match status" value="1"/>
</dbReference>
<keyword evidence="3 7" id="KW-0812">Transmembrane</keyword>
<organism evidence="9 10">
    <name type="scientific">Gigaspora rosea</name>
    <dbReference type="NCBI Taxonomy" id="44941"/>
    <lineage>
        <taxon>Eukaryota</taxon>
        <taxon>Fungi</taxon>
        <taxon>Fungi incertae sedis</taxon>
        <taxon>Mucoromycota</taxon>
        <taxon>Glomeromycotina</taxon>
        <taxon>Glomeromycetes</taxon>
        <taxon>Diversisporales</taxon>
        <taxon>Gigasporaceae</taxon>
        <taxon>Gigaspora</taxon>
    </lineage>
</organism>
<evidence type="ECO:0000256" key="1">
    <source>
        <dbReference type="ARBA" id="ARBA00004141"/>
    </source>
</evidence>
<feature type="transmembrane region" description="Helical" evidence="7">
    <location>
        <begin position="246"/>
        <end position="270"/>
    </location>
</feature>
<evidence type="ECO:0000256" key="6">
    <source>
        <dbReference type="ARBA" id="ARBA00023136"/>
    </source>
</evidence>
<keyword evidence="4" id="KW-0769">Symport</keyword>
<feature type="transmembrane region" description="Helical" evidence="7">
    <location>
        <begin position="347"/>
        <end position="367"/>
    </location>
</feature>
<keyword evidence="6 7" id="KW-0472">Membrane</keyword>
<evidence type="ECO:0000256" key="7">
    <source>
        <dbReference type="SAM" id="Phobius"/>
    </source>
</evidence>
<dbReference type="SUPFAM" id="SSF103473">
    <property type="entry name" value="MFS general substrate transporter"/>
    <property type="match status" value="1"/>
</dbReference>
<dbReference type="InterPro" id="IPR050382">
    <property type="entry name" value="MFS_Na/Anion_cotransporter"/>
</dbReference>
<evidence type="ECO:0000256" key="3">
    <source>
        <dbReference type="ARBA" id="ARBA00022692"/>
    </source>
</evidence>
<reference evidence="9 10" key="1">
    <citation type="submission" date="2018-06" db="EMBL/GenBank/DDBJ databases">
        <title>Comparative genomics reveals the genomic features of Rhizophagus irregularis, R. cerebriforme, R. diaphanum and Gigaspora rosea, and their symbiotic lifestyle signature.</title>
        <authorList>
            <person name="Morin E."/>
            <person name="San Clemente H."/>
            <person name="Chen E.C.H."/>
            <person name="De La Providencia I."/>
            <person name="Hainaut M."/>
            <person name="Kuo A."/>
            <person name="Kohler A."/>
            <person name="Murat C."/>
            <person name="Tang N."/>
            <person name="Roy S."/>
            <person name="Loubradou J."/>
            <person name="Henrissat B."/>
            <person name="Grigoriev I.V."/>
            <person name="Corradi N."/>
            <person name="Roux C."/>
            <person name="Martin F.M."/>
        </authorList>
    </citation>
    <scope>NUCLEOTIDE SEQUENCE [LARGE SCALE GENOMIC DNA]</scope>
    <source>
        <strain evidence="9 10">DAOM 194757</strain>
    </source>
</reference>
<accession>A0A397W479</accession>
<dbReference type="GO" id="GO:0015293">
    <property type="term" value="F:symporter activity"/>
    <property type="evidence" value="ECO:0007669"/>
    <property type="project" value="UniProtKB-KW"/>
</dbReference>
<keyword evidence="2" id="KW-0813">Transport</keyword>
<dbReference type="InterPro" id="IPR020846">
    <property type="entry name" value="MFS_dom"/>
</dbReference>
<dbReference type="STRING" id="44941.A0A397W479"/>
<dbReference type="AlphaFoldDB" id="A0A397W479"/>
<feature type="transmembrane region" description="Helical" evidence="7">
    <location>
        <begin position="49"/>
        <end position="66"/>
    </location>
</feature>
<dbReference type="InterPro" id="IPR036259">
    <property type="entry name" value="MFS_trans_sf"/>
</dbReference>
<proteinExistence type="predicted"/>
<dbReference type="PANTHER" id="PTHR11662:SF399">
    <property type="entry name" value="FI19708P1-RELATED"/>
    <property type="match status" value="1"/>
</dbReference>
<dbReference type="Proteomes" id="UP000266673">
    <property type="component" value="Unassembled WGS sequence"/>
</dbReference>
<feature type="transmembrane region" description="Helical" evidence="7">
    <location>
        <begin position="409"/>
        <end position="431"/>
    </location>
</feature>